<dbReference type="EMBL" id="JADNYJ010000170">
    <property type="protein sequence ID" value="KAF8877466.1"/>
    <property type="molecule type" value="Genomic_DNA"/>
</dbReference>
<gene>
    <name evidence="1" type="ORF">CPB84DRAFT_370583</name>
</gene>
<comment type="caution">
    <text evidence="1">The sequence shown here is derived from an EMBL/GenBank/DDBJ whole genome shotgun (WGS) entry which is preliminary data.</text>
</comment>
<reference evidence="1" key="1">
    <citation type="submission" date="2020-11" db="EMBL/GenBank/DDBJ databases">
        <authorList>
            <consortium name="DOE Joint Genome Institute"/>
            <person name="Ahrendt S."/>
            <person name="Riley R."/>
            <person name="Andreopoulos W."/>
            <person name="LaButti K."/>
            <person name="Pangilinan J."/>
            <person name="Ruiz-duenas F.J."/>
            <person name="Barrasa J.M."/>
            <person name="Sanchez-Garcia M."/>
            <person name="Camarero S."/>
            <person name="Miyauchi S."/>
            <person name="Serrano A."/>
            <person name="Linde D."/>
            <person name="Babiker R."/>
            <person name="Drula E."/>
            <person name="Ayuso-Fernandez I."/>
            <person name="Pacheco R."/>
            <person name="Padilla G."/>
            <person name="Ferreira P."/>
            <person name="Barriuso J."/>
            <person name="Kellner H."/>
            <person name="Castanera R."/>
            <person name="Alfaro M."/>
            <person name="Ramirez L."/>
            <person name="Pisabarro A.G."/>
            <person name="Kuo A."/>
            <person name="Tritt A."/>
            <person name="Lipzen A."/>
            <person name="He G."/>
            <person name="Yan M."/>
            <person name="Ng V."/>
            <person name="Cullen D."/>
            <person name="Martin F."/>
            <person name="Rosso M.-N."/>
            <person name="Henrissat B."/>
            <person name="Hibbett D."/>
            <person name="Martinez A.T."/>
            <person name="Grigoriev I.V."/>
        </authorList>
    </citation>
    <scope>NUCLEOTIDE SEQUENCE</scope>
    <source>
        <strain evidence="1">AH 44721</strain>
    </source>
</reference>
<dbReference type="Gene3D" id="3.40.50.10490">
    <property type="entry name" value="Glucose-6-phosphate isomerase like protein, domain 1"/>
    <property type="match status" value="1"/>
</dbReference>
<evidence type="ECO:0000313" key="2">
    <source>
        <dbReference type="Proteomes" id="UP000724874"/>
    </source>
</evidence>
<proteinExistence type="predicted"/>
<dbReference type="InterPro" id="IPR023591">
    <property type="entry name" value="Ribosomal_uS2_flav_dom_sf"/>
</dbReference>
<protein>
    <submittedName>
        <fullName evidence="1">Uncharacterized protein</fullName>
    </submittedName>
</protein>
<accession>A0A9P5NAR2</accession>
<dbReference type="Proteomes" id="UP000724874">
    <property type="component" value="Unassembled WGS sequence"/>
</dbReference>
<organism evidence="1 2">
    <name type="scientific">Gymnopilus junonius</name>
    <name type="common">Spectacular rustgill mushroom</name>
    <name type="synonym">Gymnopilus spectabilis subsp. junonius</name>
    <dbReference type="NCBI Taxonomy" id="109634"/>
    <lineage>
        <taxon>Eukaryota</taxon>
        <taxon>Fungi</taxon>
        <taxon>Dikarya</taxon>
        <taxon>Basidiomycota</taxon>
        <taxon>Agaricomycotina</taxon>
        <taxon>Agaricomycetes</taxon>
        <taxon>Agaricomycetidae</taxon>
        <taxon>Agaricales</taxon>
        <taxon>Agaricineae</taxon>
        <taxon>Hymenogastraceae</taxon>
        <taxon>Gymnopilus</taxon>
    </lineage>
</organism>
<evidence type="ECO:0000313" key="1">
    <source>
        <dbReference type="EMBL" id="KAF8877466.1"/>
    </source>
</evidence>
<sequence>MDVQRHRSREGLVEQVSKHHNVVLRCDVASLTLLPFSSHHSHRLRVTNHLPTQRRLRDFRLKLPLDRFTSGSFTNRSQSRIVDTDLRVHHHLSMKPDVNIPVIALYDTDAPLKFLRQSVCGRA</sequence>
<dbReference type="AlphaFoldDB" id="A0A9P5NAR2"/>
<keyword evidence="2" id="KW-1185">Reference proteome</keyword>
<dbReference type="OrthoDB" id="414863at2759"/>
<name>A0A9P5NAR2_GYMJU</name>
<dbReference type="SUPFAM" id="SSF52313">
    <property type="entry name" value="Ribosomal protein S2"/>
    <property type="match status" value="1"/>
</dbReference>